<protein>
    <submittedName>
        <fullName evidence="5">Class I adenylate-forming enzyme family protein</fullName>
    </submittedName>
</protein>
<keyword evidence="6" id="KW-1185">Reference proteome</keyword>
<feature type="domain" description="AMP-dependent synthetase/ligase" evidence="3">
    <location>
        <begin position="28"/>
        <end position="421"/>
    </location>
</feature>
<dbReference type="Pfam" id="PF13193">
    <property type="entry name" value="AMP-binding_C"/>
    <property type="match status" value="1"/>
</dbReference>
<evidence type="ECO:0000256" key="1">
    <source>
        <dbReference type="ARBA" id="ARBA00006432"/>
    </source>
</evidence>
<accession>A0ABV3Z3L4</accession>
<evidence type="ECO:0000259" key="4">
    <source>
        <dbReference type="Pfam" id="PF13193"/>
    </source>
</evidence>
<gene>
    <name evidence="5" type="ORF">ABFZ84_07410</name>
</gene>
<dbReference type="InterPro" id="IPR045851">
    <property type="entry name" value="AMP-bd_C_sf"/>
</dbReference>
<organism evidence="5 6">
    <name type="scientific">Hyphococcus lacteus</name>
    <dbReference type="NCBI Taxonomy" id="3143536"/>
    <lineage>
        <taxon>Bacteria</taxon>
        <taxon>Pseudomonadati</taxon>
        <taxon>Pseudomonadota</taxon>
        <taxon>Alphaproteobacteria</taxon>
        <taxon>Parvularculales</taxon>
        <taxon>Parvularculaceae</taxon>
        <taxon>Hyphococcus</taxon>
    </lineage>
</organism>
<comment type="caution">
    <text evidence="5">The sequence shown here is derived from an EMBL/GenBank/DDBJ whole genome shotgun (WGS) entry which is preliminary data.</text>
</comment>
<dbReference type="Pfam" id="PF00501">
    <property type="entry name" value="AMP-binding"/>
    <property type="match status" value="1"/>
</dbReference>
<dbReference type="CDD" id="cd04433">
    <property type="entry name" value="AFD_class_I"/>
    <property type="match status" value="1"/>
</dbReference>
<sequence length="568" mass="63088">MFLTPKERVKEYTEKGWWGDIVVDDLLQRNRDAKPDQMALVDPSNREMFDGCKPRRLTWAELGEEVDRMAAIFLDNGLVKDDIITYQLPNTIETVIVALAAARIGLIISPVVMPYRKHELDYILGIVEPKAIVTVATFAKHDHAKMALELDWHGKEPKVFVLGGNAPEGTIDTDKVMSDAGPEKAVAYRAENPIDPAEVFTIFWTSGTEARPKGVPRDHNLWIVNAKMVTELADLREGETLLNPFPLVNIASFGMVMPWLWRCGTMVLHHPFDLSVFLNQIVEERVNYTIAAPAILASILKSDELLKTIDLSSVRAIGSGSAPLAPWTIEGFANKFGIEICNLYGSNEGATLFSNQRAVPDHEDRARYFPRFGVEGLDWKGDVASMVVTRLVDPDTNEEITEIGVPGELRFQGAHTFTGYYKLPEVTKNAFDDQGFYCTGDLFEIAGEGPNPRFYRFVGRCKDIIVRGGMNISPAEIDDLLAGHPSFIEAAVVGVPDDALGERMCAAVVPKGTDIPDIKELTQWLKDRGVAVFKLPESMEVVDALPRNPMNKVLRKDLLAKVLKQRGA</sequence>
<name>A0ABV3Z3L4_9PROT</name>
<dbReference type="InterPro" id="IPR042099">
    <property type="entry name" value="ANL_N_sf"/>
</dbReference>
<keyword evidence="2" id="KW-0436">Ligase</keyword>
<evidence type="ECO:0000259" key="3">
    <source>
        <dbReference type="Pfam" id="PF00501"/>
    </source>
</evidence>
<evidence type="ECO:0000313" key="6">
    <source>
        <dbReference type="Proteomes" id="UP001560685"/>
    </source>
</evidence>
<dbReference type="Proteomes" id="UP001560685">
    <property type="component" value="Unassembled WGS sequence"/>
</dbReference>
<comment type="similarity">
    <text evidence="1">Belongs to the ATP-dependent AMP-binding enzyme family.</text>
</comment>
<dbReference type="InterPro" id="IPR000873">
    <property type="entry name" value="AMP-dep_synth/lig_dom"/>
</dbReference>
<feature type="domain" description="AMP-binding enzyme C-terminal" evidence="4">
    <location>
        <begin position="476"/>
        <end position="549"/>
    </location>
</feature>
<dbReference type="RefSeq" id="WP_369313332.1">
    <property type="nucleotide sequence ID" value="NZ_JBEHZE010000001.1"/>
</dbReference>
<dbReference type="SUPFAM" id="SSF56801">
    <property type="entry name" value="Acetyl-CoA synthetase-like"/>
    <property type="match status" value="1"/>
</dbReference>
<reference evidence="5 6" key="1">
    <citation type="submission" date="2024-05" db="EMBL/GenBank/DDBJ databases">
        <title>Three bacterial strains, DH-69, EH-24, and ECK-19 isolated from coastal sediments.</title>
        <authorList>
            <person name="Ye Y.-Q."/>
            <person name="Du Z.-J."/>
        </authorList>
    </citation>
    <scope>NUCLEOTIDE SEQUENCE [LARGE SCALE GENOMIC DNA]</scope>
    <source>
        <strain evidence="5 6">ECK-19</strain>
    </source>
</reference>
<dbReference type="EMBL" id="JBEHZE010000001">
    <property type="protein sequence ID" value="MEX6633375.1"/>
    <property type="molecule type" value="Genomic_DNA"/>
</dbReference>
<dbReference type="InterPro" id="IPR025110">
    <property type="entry name" value="AMP-bd_C"/>
</dbReference>
<proteinExistence type="inferred from homology"/>
<dbReference type="PANTHER" id="PTHR43201:SF5">
    <property type="entry name" value="MEDIUM-CHAIN ACYL-COA LIGASE ACSF2, MITOCHONDRIAL"/>
    <property type="match status" value="1"/>
</dbReference>
<dbReference type="PANTHER" id="PTHR43201">
    <property type="entry name" value="ACYL-COA SYNTHETASE"/>
    <property type="match status" value="1"/>
</dbReference>
<dbReference type="Gene3D" id="3.30.300.30">
    <property type="match status" value="1"/>
</dbReference>
<evidence type="ECO:0000313" key="5">
    <source>
        <dbReference type="EMBL" id="MEX6633375.1"/>
    </source>
</evidence>
<evidence type="ECO:0000256" key="2">
    <source>
        <dbReference type="ARBA" id="ARBA00022598"/>
    </source>
</evidence>
<dbReference type="Gene3D" id="3.40.50.12780">
    <property type="entry name" value="N-terminal domain of ligase-like"/>
    <property type="match status" value="1"/>
</dbReference>